<feature type="domain" description="Myb/SANT-like DNA-binding" evidence="1">
    <location>
        <begin position="194"/>
        <end position="271"/>
    </location>
</feature>
<evidence type="ECO:0000259" key="1">
    <source>
        <dbReference type="Pfam" id="PF13837"/>
    </source>
</evidence>
<gene>
    <name evidence="2" type="ORF">FWILDA_LOCUS88</name>
</gene>
<dbReference type="EMBL" id="CAMKVN010000006">
    <property type="protein sequence ID" value="CAI2161514.1"/>
    <property type="molecule type" value="Genomic_DNA"/>
</dbReference>
<keyword evidence="3" id="KW-1185">Reference proteome</keyword>
<sequence length="282" mass="31772">MSSKQDTYAYSIQHDPLLKSPRPYTNTSYYPYYQVHTQNNCGSLNQVTGLLDIYSTTPNNYPILPLLNSPEATASATIAPSQFYPNQVTGLLDIYSTTPNNYPILPLLNSPEAAASATIAPSQLYPNQVTGLLDIYSTTPNNYPIFPLLNSPEAAASATIAPSQFYPNQAQLYPNQAGESSQLDEGCEVTKKNKPWNESAITSFLSFLKENKKKVQQLKSRGKTAKNVKGTLWQDASIKLRTINYHYTRDQCEIKWKNILRDHKTKKNFKYKSEVEKILRKD</sequence>
<reference evidence="2" key="1">
    <citation type="submission" date="2022-08" db="EMBL/GenBank/DDBJ databases">
        <authorList>
            <person name="Kallberg Y."/>
            <person name="Tangrot J."/>
            <person name="Rosling A."/>
        </authorList>
    </citation>
    <scope>NUCLEOTIDE SEQUENCE</scope>
    <source>
        <strain evidence="2">Wild A</strain>
    </source>
</reference>
<name>A0A9W4SBT9_9GLOM</name>
<accession>A0A9W4SBT9</accession>
<dbReference type="Pfam" id="PF13837">
    <property type="entry name" value="Myb_DNA-bind_4"/>
    <property type="match status" value="1"/>
</dbReference>
<organism evidence="2 3">
    <name type="scientific">Funneliformis geosporum</name>
    <dbReference type="NCBI Taxonomy" id="1117311"/>
    <lineage>
        <taxon>Eukaryota</taxon>
        <taxon>Fungi</taxon>
        <taxon>Fungi incertae sedis</taxon>
        <taxon>Mucoromycota</taxon>
        <taxon>Glomeromycotina</taxon>
        <taxon>Glomeromycetes</taxon>
        <taxon>Glomerales</taxon>
        <taxon>Glomeraceae</taxon>
        <taxon>Funneliformis</taxon>
    </lineage>
</organism>
<comment type="caution">
    <text evidence="2">The sequence shown here is derived from an EMBL/GenBank/DDBJ whole genome shotgun (WGS) entry which is preliminary data.</text>
</comment>
<evidence type="ECO:0000313" key="2">
    <source>
        <dbReference type="EMBL" id="CAI2161514.1"/>
    </source>
</evidence>
<dbReference type="Proteomes" id="UP001153678">
    <property type="component" value="Unassembled WGS sequence"/>
</dbReference>
<dbReference type="OrthoDB" id="10644778at2759"/>
<dbReference type="Gene3D" id="1.10.10.60">
    <property type="entry name" value="Homeodomain-like"/>
    <property type="match status" value="1"/>
</dbReference>
<proteinExistence type="predicted"/>
<evidence type="ECO:0000313" key="3">
    <source>
        <dbReference type="Proteomes" id="UP001153678"/>
    </source>
</evidence>
<dbReference type="AlphaFoldDB" id="A0A9W4SBT9"/>
<protein>
    <submittedName>
        <fullName evidence="2">16682_t:CDS:1</fullName>
    </submittedName>
</protein>
<dbReference type="InterPro" id="IPR044822">
    <property type="entry name" value="Myb_DNA-bind_4"/>
</dbReference>